<proteinExistence type="predicted"/>
<sequence>MALTDEHYWLLRTSKAEKQADIIDSELLVKVQQIARGQARELAIVIDTFYSNYAKENGISRQEAEKRIRAIDLSNYVDKANDFRESPNISEQALRRLDGQYLRARMTRLELLYAELEQIGYRAAEKEARSYTEYFARVSKETTKIIAENTLLSSIINKDALEAILRNKWSGANYSDRIWRNKDRMVQALQDELTKGVIRGDNPKKIARSFRKIISSSISDSERLIRTESTNIMNESIRNRYQDAGFTKYQFVAKIDERTSTICKHLNDEEFDFVDYQQGSNAPPMHPRCRSRIVPVDSELNRFDKYLG</sequence>
<evidence type="ECO:0000313" key="1">
    <source>
        <dbReference type="EMBL" id="MBC2115693.1"/>
    </source>
</evidence>
<dbReference type="NCBIfam" id="TIGR01641">
    <property type="entry name" value="phageSPP1_gp7"/>
    <property type="match status" value="1"/>
</dbReference>
<dbReference type="EMBL" id="JAARXI010000002">
    <property type="protein sequence ID" value="MBC2115693.1"/>
    <property type="molecule type" value="Genomic_DNA"/>
</dbReference>
<dbReference type="Pfam" id="PF04233">
    <property type="entry name" value="Phage_Mu_F"/>
    <property type="match status" value="1"/>
</dbReference>
<organism evidence="1 2">
    <name type="scientific">Listeria booriae</name>
    <dbReference type="NCBI Taxonomy" id="1552123"/>
    <lineage>
        <taxon>Bacteria</taxon>
        <taxon>Bacillati</taxon>
        <taxon>Bacillota</taxon>
        <taxon>Bacilli</taxon>
        <taxon>Bacillales</taxon>
        <taxon>Listeriaceae</taxon>
        <taxon>Listeria</taxon>
    </lineage>
</organism>
<dbReference type="AlphaFoldDB" id="A0A7X0YJM4"/>
<protein>
    <submittedName>
        <fullName evidence="1">Minor capsid protein</fullName>
    </submittedName>
</protein>
<evidence type="ECO:0000313" key="2">
    <source>
        <dbReference type="Proteomes" id="UP000529446"/>
    </source>
</evidence>
<dbReference type="InterPro" id="IPR006528">
    <property type="entry name" value="Phage_head_morphogenesis_dom"/>
</dbReference>
<gene>
    <name evidence="1" type="ORF">HCB06_03590</name>
</gene>
<accession>A0A7X0YJM4</accession>
<dbReference type="RefSeq" id="WP_185346036.1">
    <property type="nucleotide sequence ID" value="NZ_JAAROZ010000001.1"/>
</dbReference>
<dbReference type="Proteomes" id="UP000529446">
    <property type="component" value="Unassembled WGS sequence"/>
</dbReference>
<reference evidence="1 2" key="1">
    <citation type="submission" date="2020-03" db="EMBL/GenBank/DDBJ databases">
        <title>Soil Listeria distribution.</title>
        <authorList>
            <person name="Liao J."/>
            <person name="Wiedmann M."/>
        </authorList>
    </citation>
    <scope>NUCLEOTIDE SEQUENCE [LARGE SCALE GENOMIC DNA]</scope>
    <source>
        <strain evidence="1 2">FSL L7-0360</strain>
    </source>
</reference>
<comment type="caution">
    <text evidence="1">The sequence shown here is derived from an EMBL/GenBank/DDBJ whole genome shotgun (WGS) entry which is preliminary data.</text>
</comment>
<name>A0A7X0YJM4_9LIST</name>